<dbReference type="Proteomes" id="UP001419910">
    <property type="component" value="Unassembled WGS sequence"/>
</dbReference>
<accession>A0ABU9Y6Q6</accession>
<name>A0ABU9Y6Q6_9SPHN</name>
<dbReference type="NCBIfam" id="NF005537">
    <property type="entry name" value="PRK07199.1"/>
    <property type="match status" value="1"/>
</dbReference>
<dbReference type="InterPro" id="IPR000836">
    <property type="entry name" value="PRTase_dom"/>
</dbReference>
<keyword evidence="6" id="KW-1185">Reference proteome</keyword>
<evidence type="ECO:0000256" key="2">
    <source>
        <dbReference type="RuleBase" id="RU004324"/>
    </source>
</evidence>
<dbReference type="Pfam" id="PF00156">
    <property type="entry name" value="Pribosyltran"/>
    <property type="match status" value="1"/>
</dbReference>
<organism evidence="5 6">
    <name type="scientific">Sphingomonas oligophenolica</name>
    <dbReference type="NCBI Taxonomy" id="301154"/>
    <lineage>
        <taxon>Bacteria</taxon>
        <taxon>Pseudomonadati</taxon>
        <taxon>Pseudomonadota</taxon>
        <taxon>Alphaproteobacteria</taxon>
        <taxon>Sphingomonadales</taxon>
        <taxon>Sphingomonadaceae</taxon>
        <taxon>Sphingomonas</taxon>
    </lineage>
</organism>
<reference evidence="5 6" key="1">
    <citation type="submission" date="2024-05" db="EMBL/GenBank/DDBJ databases">
        <authorList>
            <person name="Liu Q."/>
            <person name="Xin Y.-H."/>
        </authorList>
    </citation>
    <scope>NUCLEOTIDE SEQUENCE [LARGE SCALE GENOMIC DNA]</scope>
    <source>
        <strain evidence="5 6">CGMCC 1.10181</strain>
    </source>
</reference>
<dbReference type="SUPFAM" id="SSF53271">
    <property type="entry name" value="PRTase-like"/>
    <property type="match status" value="2"/>
</dbReference>
<keyword evidence="5" id="KW-0808">Transferase</keyword>
<sequence length="311" mass="32366">MTATIHSFEECLPAARRLADVLGIACRAIKLRHFPDGESLVQVAATERTAILYRSLDHPNDKLVELLLAASALRDRGARHVILVAPYLGYMRQDMAFRPGEAVSQKVIGRLLAAHVDGLVTVDPHLHRVASLAEVLPGIDAVAVSAAMTLADMLRPGITPDTVLIGPDAESRPWVESVAGPLGLPVLVGEKNRLGDRQVELAIAGIQGVRGRPVVLVDDLISSGATLARCAELLHAAGAARVEAVATHCLAGPNDLAKLAAAGIARVRSTDTVPSPAAAASIAPSLVDALARWVPPSCAIAQESAASGDAD</sequence>
<evidence type="ECO:0000259" key="3">
    <source>
        <dbReference type="Pfam" id="PF00156"/>
    </source>
</evidence>
<dbReference type="NCBIfam" id="TIGR01251">
    <property type="entry name" value="ribP_PPkin"/>
    <property type="match status" value="1"/>
</dbReference>
<gene>
    <name evidence="5" type="ORF">ABC974_17525</name>
</gene>
<dbReference type="InterPro" id="IPR029057">
    <property type="entry name" value="PRTase-like"/>
</dbReference>
<feature type="domain" description="Phosphoribosyltransferase" evidence="3">
    <location>
        <begin position="162"/>
        <end position="248"/>
    </location>
</feature>
<dbReference type="GO" id="GO:0004749">
    <property type="term" value="F:ribose phosphate diphosphokinase activity"/>
    <property type="evidence" value="ECO:0007669"/>
    <property type="project" value="UniProtKB-EC"/>
</dbReference>
<evidence type="ECO:0000313" key="5">
    <source>
        <dbReference type="EMBL" id="MEN2791441.1"/>
    </source>
</evidence>
<dbReference type="PANTHER" id="PTHR10210">
    <property type="entry name" value="RIBOSE-PHOSPHATE DIPHOSPHOKINASE FAMILY MEMBER"/>
    <property type="match status" value="1"/>
</dbReference>
<feature type="domain" description="Ribose-phosphate pyrophosphokinase N-terminal" evidence="4">
    <location>
        <begin position="5"/>
        <end position="113"/>
    </location>
</feature>
<protein>
    <submittedName>
        <fullName evidence="5">Ribose-phosphate diphosphokinase</fullName>
        <ecNumber evidence="5">2.7.6.1</ecNumber>
    </submittedName>
</protein>
<comment type="similarity">
    <text evidence="2">Belongs to the ribose-phosphate pyrophosphokinase family.</text>
</comment>
<evidence type="ECO:0000259" key="4">
    <source>
        <dbReference type="Pfam" id="PF13793"/>
    </source>
</evidence>
<dbReference type="EMBL" id="JBDIME010000017">
    <property type="protein sequence ID" value="MEN2791441.1"/>
    <property type="molecule type" value="Genomic_DNA"/>
</dbReference>
<proteinExistence type="inferred from homology"/>
<dbReference type="RefSeq" id="WP_343890386.1">
    <property type="nucleotide sequence ID" value="NZ_BAAAEH010000032.1"/>
</dbReference>
<evidence type="ECO:0000256" key="1">
    <source>
        <dbReference type="ARBA" id="ARBA00022727"/>
    </source>
</evidence>
<dbReference type="SMART" id="SM01400">
    <property type="entry name" value="Pribosyltran_N"/>
    <property type="match status" value="1"/>
</dbReference>
<comment type="caution">
    <text evidence="5">The sequence shown here is derived from an EMBL/GenBank/DDBJ whole genome shotgun (WGS) entry which is preliminary data.</text>
</comment>
<evidence type="ECO:0000313" key="6">
    <source>
        <dbReference type="Proteomes" id="UP001419910"/>
    </source>
</evidence>
<dbReference type="Pfam" id="PF13793">
    <property type="entry name" value="Pribosyltran_N"/>
    <property type="match status" value="1"/>
</dbReference>
<keyword evidence="1 2" id="KW-0545">Nucleotide biosynthesis</keyword>
<dbReference type="InterPro" id="IPR005946">
    <property type="entry name" value="Rib-P_diPkinase"/>
</dbReference>
<dbReference type="EC" id="2.7.6.1" evidence="5"/>
<dbReference type="InterPro" id="IPR029099">
    <property type="entry name" value="Pribosyltran_N"/>
</dbReference>
<dbReference type="PANTHER" id="PTHR10210:SF41">
    <property type="entry name" value="RIBOSE-PHOSPHATE PYROPHOSPHOKINASE 1, CHLOROPLASTIC"/>
    <property type="match status" value="1"/>
</dbReference>
<dbReference type="CDD" id="cd06223">
    <property type="entry name" value="PRTases_typeI"/>
    <property type="match status" value="1"/>
</dbReference>
<dbReference type="Gene3D" id="3.40.50.2020">
    <property type="match status" value="2"/>
</dbReference>